<dbReference type="InterPro" id="IPR029045">
    <property type="entry name" value="ClpP/crotonase-like_dom_sf"/>
</dbReference>
<sequence>MPEGRRVSGRDDEGDSGHVLFGVDSRGVATLTLDRPDKGNAYDGAMLARLAACTARVSTDPDIRALVLRGNGRHFGVGGDVLGDPAAHAGRFDGDGVLMPTVCLAVDACPKPTVALVHGACMGGAFALAACFDVLLAADDTFFGVPELRLGFAVGPYVPFFERALGPRALRRLLITGERIGAEEALRLGVAHRLCPAAARGESLDALLEEVLLSAPQATAQAKQDLRTLSGAVPTPELMDSLRENFRRGFESAEGVEGRAAFRDKRRPAWAPALPKAP</sequence>
<evidence type="ECO:0000313" key="2">
    <source>
        <dbReference type="EMBL" id="RAI43192.1"/>
    </source>
</evidence>
<evidence type="ECO:0000313" key="3">
    <source>
        <dbReference type="Proteomes" id="UP000249130"/>
    </source>
</evidence>
<dbReference type="CDD" id="cd06558">
    <property type="entry name" value="crotonase-like"/>
    <property type="match status" value="1"/>
</dbReference>
<gene>
    <name evidence="2" type="ORF">CH341_15600</name>
</gene>
<organism evidence="2 3">
    <name type="scientific">Rhodoplanes roseus</name>
    <dbReference type="NCBI Taxonomy" id="29409"/>
    <lineage>
        <taxon>Bacteria</taxon>
        <taxon>Pseudomonadati</taxon>
        <taxon>Pseudomonadota</taxon>
        <taxon>Alphaproteobacteria</taxon>
        <taxon>Hyphomicrobiales</taxon>
        <taxon>Nitrobacteraceae</taxon>
        <taxon>Rhodoplanes</taxon>
    </lineage>
</organism>
<comment type="caution">
    <text evidence="2">The sequence shown here is derived from an EMBL/GenBank/DDBJ whole genome shotgun (WGS) entry which is preliminary data.</text>
</comment>
<dbReference type="InterPro" id="IPR051683">
    <property type="entry name" value="Enoyl-CoA_Hydratase/Isomerase"/>
</dbReference>
<evidence type="ECO:0000256" key="1">
    <source>
        <dbReference type="ARBA" id="ARBA00005254"/>
    </source>
</evidence>
<accession>A0A327L0Z8</accession>
<dbReference type="SUPFAM" id="SSF52096">
    <property type="entry name" value="ClpP/crotonase"/>
    <property type="match status" value="1"/>
</dbReference>
<dbReference type="EMBL" id="NPEX01000101">
    <property type="protein sequence ID" value="RAI43192.1"/>
    <property type="molecule type" value="Genomic_DNA"/>
</dbReference>
<dbReference type="AlphaFoldDB" id="A0A327L0Z8"/>
<keyword evidence="3" id="KW-1185">Reference proteome</keyword>
<dbReference type="InterPro" id="IPR001753">
    <property type="entry name" value="Enoyl-CoA_hydra/iso"/>
</dbReference>
<dbReference type="Proteomes" id="UP000249130">
    <property type="component" value="Unassembled WGS sequence"/>
</dbReference>
<dbReference type="GO" id="GO:0008300">
    <property type="term" value="P:isoprenoid catabolic process"/>
    <property type="evidence" value="ECO:0007669"/>
    <property type="project" value="TreeGrafter"/>
</dbReference>
<evidence type="ECO:0008006" key="4">
    <source>
        <dbReference type="Google" id="ProtNLM"/>
    </source>
</evidence>
<dbReference type="OrthoDB" id="9795727at2"/>
<dbReference type="Gene3D" id="3.90.226.10">
    <property type="entry name" value="2-enoyl-CoA Hydratase, Chain A, domain 1"/>
    <property type="match status" value="1"/>
</dbReference>
<comment type="similarity">
    <text evidence="1">Belongs to the enoyl-CoA hydratase/isomerase family.</text>
</comment>
<dbReference type="Pfam" id="PF00378">
    <property type="entry name" value="ECH_1"/>
    <property type="match status" value="1"/>
</dbReference>
<proteinExistence type="inferred from homology"/>
<name>A0A327L0Z8_9BRAD</name>
<dbReference type="InterPro" id="IPR014748">
    <property type="entry name" value="Enoyl-CoA_hydra_C"/>
</dbReference>
<dbReference type="GO" id="GO:0003824">
    <property type="term" value="F:catalytic activity"/>
    <property type="evidence" value="ECO:0007669"/>
    <property type="project" value="UniProtKB-ARBA"/>
</dbReference>
<protein>
    <recommendedName>
        <fullName evidence="4">Enoyl-CoA hydratase</fullName>
    </recommendedName>
</protein>
<dbReference type="PANTHER" id="PTHR42964:SF1">
    <property type="entry name" value="POLYKETIDE BIOSYNTHESIS ENOYL-COA HYDRATASE PKSH-RELATED"/>
    <property type="match status" value="1"/>
</dbReference>
<dbReference type="PANTHER" id="PTHR42964">
    <property type="entry name" value="ENOYL-COA HYDRATASE"/>
    <property type="match status" value="1"/>
</dbReference>
<reference evidence="2 3" key="1">
    <citation type="submission" date="2017-07" db="EMBL/GenBank/DDBJ databases">
        <title>Draft Genome Sequences of Select Purple Nonsulfur Bacteria.</title>
        <authorList>
            <person name="Lasarre B."/>
            <person name="Mckinlay J.B."/>
        </authorList>
    </citation>
    <scope>NUCLEOTIDE SEQUENCE [LARGE SCALE GENOMIC DNA]</scope>
    <source>
        <strain evidence="2 3">DSM 5909</strain>
    </source>
</reference>
<dbReference type="Gene3D" id="1.10.12.10">
    <property type="entry name" value="Lyase 2-enoyl-coa Hydratase, Chain A, domain 2"/>
    <property type="match status" value="1"/>
</dbReference>